<evidence type="ECO:0000256" key="2">
    <source>
        <dbReference type="ARBA" id="ARBA00023125"/>
    </source>
</evidence>
<keyword evidence="1" id="KW-0805">Transcription regulation</keyword>
<protein>
    <submittedName>
        <fullName evidence="6">Helix-turn-helix domain-containing protein</fullName>
    </submittedName>
</protein>
<reference evidence="6 7" key="1">
    <citation type="journal article" date="2016" name="Arch. Microbiol.">
        <title>Streptomyces zhihengii sp. nov., isolated from rhizospheric soil of Psammosilene tunicoides.</title>
        <authorList>
            <person name="Huang M.J."/>
            <person name="Fei J.J."/>
            <person name="Salam N."/>
            <person name="Kim C.J."/>
            <person name="Hozzein W.N."/>
            <person name="Xiao M."/>
            <person name="Huang H.Q."/>
            <person name="Li W.J."/>
        </authorList>
    </citation>
    <scope>NUCLEOTIDE SEQUENCE [LARGE SCALE GENOMIC DNA]</scope>
    <source>
        <strain evidence="6 7">YIM T102</strain>
    </source>
</reference>
<organism evidence="6 7">
    <name type="scientific">Streptomyces zhihengii</name>
    <dbReference type="NCBI Taxonomy" id="1818004"/>
    <lineage>
        <taxon>Bacteria</taxon>
        <taxon>Bacillati</taxon>
        <taxon>Actinomycetota</taxon>
        <taxon>Actinomycetes</taxon>
        <taxon>Kitasatosporales</taxon>
        <taxon>Streptomycetaceae</taxon>
        <taxon>Streptomyces</taxon>
    </lineage>
</organism>
<keyword evidence="7" id="KW-1185">Reference proteome</keyword>
<feature type="region of interest" description="Disordered" evidence="4">
    <location>
        <begin position="334"/>
        <end position="387"/>
    </location>
</feature>
<gene>
    <name evidence="6" type="ORF">JE024_37115</name>
</gene>
<dbReference type="SUPFAM" id="SSF46689">
    <property type="entry name" value="Homeodomain-like"/>
    <property type="match status" value="1"/>
</dbReference>
<evidence type="ECO:0000256" key="1">
    <source>
        <dbReference type="ARBA" id="ARBA00023015"/>
    </source>
</evidence>
<proteinExistence type="predicted"/>
<dbReference type="Gene3D" id="1.10.10.60">
    <property type="entry name" value="Homeodomain-like"/>
    <property type="match status" value="1"/>
</dbReference>
<dbReference type="InterPro" id="IPR009057">
    <property type="entry name" value="Homeodomain-like_sf"/>
</dbReference>
<evidence type="ECO:0000313" key="6">
    <source>
        <dbReference type="EMBL" id="MBM9624192.1"/>
    </source>
</evidence>
<sequence length="387" mass="40761">MADGELVVDARSFTADVTYQAPAQDRVLLATVHRGTMIDTTGGHHDVHEPGDTFLLAPPGVPATGQAHNARCTITLFDASLLTEVTAHSPSSGRGPIRFTGRRPLDAGANRRLGTTIAFLRDHVLADPEATDGPVGKTAARHLAAVTLATLPNTTRNTPTTAAVNAAPATETLRRAMTFIEDNAHRDIGLADIATASHVTPRAVQYAFSRHADLTPLGYLRRVRLHHAHTALRASFPGTTTVKAIAARWGFTHQGRFAAAHRAVYRRIPLHHPAHPTLTAPTMAPGITATALTQKPPGGGGRQTREATPPLPQEWWTPQHRTPATPVYQRHAAPGTGISRAAPPVGVARRPGWEGSKNALQVGSPRPRSPAAPRAGGVGAGGGGGPR</sequence>
<dbReference type="InterPro" id="IPR050204">
    <property type="entry name" value="AraC_XylS_family_regulators"/>
</dbReference>
<dbReference type="PROSITE" id="PS01124">
    <property type="entry name" value="HTH_ARAC_FAMILY_2"/>
    <property type="match status" value="1"/>
</dbReference>
<evidence type="ECO:0000256" key="4">
    <source>
        <dbReference type="SAM" id="MobiDB-lite"/>
    </source>
</evidence>
<feature type="domain" description="HTH araC/xylS-type" evidence="5">
    <location>
        <begin position="174"/>
        <end position="275"/>
    </location>
</feature>
<feature type="region of interest" description="Disordered" evidence="4">
    <location>
        <begin position="293"/>
        <end position="319"/>
    </location>
</feature>
<keyword evidence="2" id="KW-0238">DNA-binding</keyword>
<evidence type="ECO:0000259" key="5">
    <source>
        <dbReference type="PROSITE" id="PS01124"/>
    </source>
</evidence>
<dbReference type="PANTHER" id="PTHR46796">
    <property type="entry name" value="HTH-TYPE TRANSCRIPTIONAL ACTIVATOR RHAS-RELATED"/>
    <property type="match status" value="1"/>
</dbReference>
<keyword evidence="3" id="KW-0804">Transcription</keyword>
<evidence type="ECO:0000256" key="3">
    <source>
        <dbReference type="ARBA" id="ARBA00023163"/>
    </source>
</evidence>
<name>A0ABS2V4R6_9ACTN</name>
<feature type="compositionally biased region" description="Gly residues" evidence="4">
    <location>
        <begin position="376"/>
        <end position="387"/>
    </location>
</feature>
<dbReference type="Pfam" id="PF12833">
    <property type="entry name" value="HTH_18"/>
    <property type="match status" value="1"/>
</dbReference>
<evidence type="ECO:0000313" key="7">
    <source>
        <dbReference type="Proteomes" id="UP000664109"/>
    </source>
</evidence>
<dbReference type="PANTHER" id="PTHR46796:SF12">
    <property type="entry name" value="HTH-TYPE DNA-BINDING TRANSCRIPTIONAL ACTIVATOR EUTR"/>
    <property type="match status" value="1"/>
</dbReference>
<dbReference type="SMART" id="SM00342">
    <property type="entry name" value="HTH_ARAC"/>
    <property type="match status" value="1"/>
</dbReference>
<dbReference type="Proteomes" id="UP000664109">
    <property type="component" value="Unassembled WGS sequence"/>
</dbReference>
<comment type="caution">
    <text evidence="6">The sequence shown here is derived from an EMBL/GenBank/DDBJ whole genome shotgun (WGS) entry which is preliminary data.</text>
</comment>
<feature type="compositionally biased region" description="Low complexity" evidence="4">
    <location>
        <begin position="362"/>
        <end position="375"/>
    </location>
</feature>
<dbReference type="InterPro" id="IPR018060">
    <property type="entry name" value="HTH_AraC"/>
</dbReference>
<dbReference type="RefSeq" id="WP_205378225.1">
    <property type="nucleotide sequence ID" value="NZ_JAFEJA010000002.1"/>
</dbReference>
<accession>A0ABS2V4R6</accession>
<dbReference type="EMBL" id="JAFEJA010000002">
    <property type="protein sequence ID" value="MBM9624192.1"/>
    <property type="molecule type" value="Genomic_DNA"/>
</dbReference>